<keyword evidence="6" id="KW-0560">Oxidoreductase</keyword>
<evidence type="ECO:0000256" key="6">
    <source>
        <dbReference type="ARBA" id="ARBA00023002"/>
    </source>
</evidence>
<dbReference type="Gene3D" id="3.10.20.30">
    <property type="match status" value="1"/>
</dbReference>
<dbReference type="Pfam" id="PF00111">
    <property type="entry name" value="Fer2"/>
    <property type="match status" value="1"/>
</dbReference>
<dbReference type="SUPFAM" id="SSF63380">
    <property type="entry name" value="Riboflavin synthase domain-like"/>
    <property type="match status" value="1"/>
</dbReference>
<keyword evidence="2" id="KW-0285">Flavoprotein</keyword>
<protein>
    <submittedName>
        <fullName evidence="11">Ferredoxin-NADP reductase</fullName>
    </submittedName>
</protein>
<evidence type="ECO:0000256" key="2">
    <source>
        <dbReference type="ARBA" id="ARBA00022630"/>
    </source>
</evidence>
<evidence type="ECO:0000256" key="8">
    <source>
        <dbReference type="ARBA" id="ARBA00023014"/>
    </source>
</evidence>
<dbReference type="InterPro" id="IPR001041">
    <property type="entry name" value="2Fe-2S_ferredoxin-type"/>
</dbReference>
<dbReference type="InterPro" id="IPR024747">
    <property type="entry name" value="Pyridox_Oxase-rel"/>
</dbReference>
<dbReference type="InterPro" id="IPR006058">
    <property type="entry name" value="2Fe2S_fd_BS"/>
</dbReference>
<evidence type="ECO:0000256" key="4">
    <source>
        <dbReference type="ARBA" id="ARBA00022714"/>
    </source>
</evidence>
<sequence length="554" mass="61266">MSEEFEVTDRSRVRLFGSRGSHRKDDIYAAIDGSLYGTIAYSIGDQPYATPTMVWRRGDYIYWHGSAGSRMLKTVAAGCNVSITFVQVDGFVLSRLASAHAMNYRSVMVFGNAEPVESLEERRGQLEFFLTRLFPGRWDEVKQPSLDELKGIIMVRMRVQEGSLKRRAGLPGDGRPVFGGEKLYEQSCWAGTLPMATCVGLAEDANRLNESVGLPAYISNFAQRFGMGTKAEYRESSIRAEVIDIRQVARSVKLFRLKPRSGRFPRVEAGAHLRVGVVLTDRTRDYRQYTIVNADPDGRWYEIAVLREARGRGGSLYMHDEIDLRKTVIVLPPENDFPLDQDAAHPVLIAGGIGITAILAMARALEASGRSATMHYSARGAEEAAFLEELRDFKTVRSQFYDTSLGPDGRMRLKNVIGPFEPGKHIYVCGPHQLIADTLAVAGRLGYPPEVVHSEAFAAPAPQANDVPVEIKFAKTGKSVTVYPGQSILDVALSEGFEISHSCKRGECGLCTTMVVEGAPDHRDRFLTATQKQQDGKMCICVSWARSPSLVLDL</sequence>
<keyword evidence="3" id="KW-0288">FMN</keyword>
<dbReference type="InterPro" id="IPR050415">
    <property type="entry name" value="MRET"/>
</dbReference>
<dbReference type="PROSITE" id="PS00197">
    <property type="entry name" value="2FE2S_FER_1"/>
    <property type="match status" value="1"/>
</dbReference>
<dbReference type="GO" id="GO:0051537">
    <property type="term" value="F:2 iron, 2 sulfur cluster binding"/>
    <property type="evidence" value="ECO:0007669"/>
    <property type="project" value="UniProtKB-KW"/>
</dbReference>
<feature type="domain" description="2Fe-2S ferredoxin-type" evidence="9">
    <location>
        <begin position="469"/>
        <end position="554"/>
    </location>
</feature>
<dbReference type="Gene3D" id="2.30.110.10">
    <property type="entry name" value="Electron Transport, Fmn-binding Protein, Chain A"/>
    <property type="match status" value="1"/>
</dbReference>
<comment type="cofactor">
    <cofactor evidence="1">
        <name>FMN</name>
        <dbReference type="ChEBI" id="CHEBI:58210"/>
    </cofactor>
</comment>
<dbReference type="InterPro" id="IPR017927">
    <property type="entry name" value="FAD-bd_FR_type"/>
</dbReference>
<organism evidence="11 12">
    <name type="scientific">Bradyrhizobium erythrophlei</name>
    <dbReference type="NCBI Taxonomy" id="1437360"/>
    <lineage>
        <taxon>Bacteria</taxon>
        <taxon>Pseudomonadati</taxon>
        <taxon>Pseudomonadota</taxon>
        <taxon>Alphaproteobacteria</taxon>
        <taxon>Hyphomicrobiales</taxon>
        <taxon>Nitrobacteraceae</taxon>
        <taxon>Bradyrhizobium</taxon>
    </lineage>
</organism>
<dbReference type="PANTHER" id="PTHR47354:SF1">
    <property type="entry name" value="CARNITINE MONOOXYGENASE REDUCTASE SUBUNIT"/>
    <property type="match status" value="1"/>
</dbReference>
<dbReference type="InterPro" id="IPR017938">
    <property type="entry name" value="Riboflavin_synthase-like_b-brl"/>
</dbReference>
<dbReference type="Proteomes" id="UP000190675">
    <property type="component" value="Chromosome I"/>
</dbReference>
<dbReference type="PRINTS" id="PR00409">
    <property type="entry name" value="PHDIOXRDTASE"/>
</dbReference>
<dbReference type="CDD" id="cd06185">
    <property type="entry name" value="PDR_like"/>
    <property type="match status" value="1"/>
</dbReference>
<keyword evidence="5" id="KW-0479">Metal-binding</keyword>
<evidence type="ECO:0000256" key="3">
    <source>
        <dbReference type="ARBA" id="ARBA00022643"/>
    </source>
</evidence>
<keyword evidence="8" id="KW-0411">Iron-sulfur</keyword>
<evidence type="ECO:0000256" key="1">
    <source>
        <dbReference type="ARBA" id="ARBA00001917"/>
    </source>
</evidence>
<dbReference type="InterPro" id="IPR012675">
    <property type="entry name" value="Beta-grasp_dom_sf"/>
</dbReference>
<evidence type="ECO:0000313" key="11">
    <source>
        <dbReference type="EMBL" id="SHH49139.1"/>
    </source>
</evidence>
<reference evidence="11 12" key="1">
    <citation type="submission" date="2016-11" db="EMBL/GenBank/DDBJ databases">
        <authorList>
            <person name="Jaros S."/>
            <person name="Januszkiewicz K."/>
            <person name="Wedrychowicz H."/>
        </authorList>
    </citation>
    <scope>NUCLEOTIDE SEQUENCE [LARGE SCALE GENOMIC DNA]</scope>
    <source>
        <strain evidence="11 12">GAS242</strain>
    </source>
</reference>
<keyword evidence="4" id="KW-0001">2Fe-2S</keyword>
<dbReference type="RefSeq" id="WP_079570902.1">
    <property type="nucleotide sequence ID" value="NZ_LT670818.1"/>
</dbReference>
<dbReference type="AlphaFoldDB" id="A0A1M5TEJ4"/>
<gene>
    <name evidence="11" type="ORF">SAMN05444169_7727</name>
</gene>
<dbReference type="PANTHER" id="PTHR47354">
    <property type="entry name" value="NADH OXIDOREDUCTASE HCR"/>
    <property type="match status" value="1"/>
</dbReference>
<dbReference type="CDD" id="cd00207">
    <property type="entry name" value="fer2"/>
    <property type="match status" value="1"/>
</dbReference>
<dbReference type="InterPro" id="IPR039261">
    <property type="entry name" value="FNR_nucleotide-bd"/>
</dbReference>
<dbReference type="PROSITE" id="PS51085">
    <property type="entry name" value="2FE2S_FER_2"/>
    <property type="match status" value="1"/>
</dbReference>
<proteinExistence type="predicted"/>
<dbReference type="InterPro" id="IPR012349">
    <property type="entry name" value="Split_barrel_FMN-bd"/>
</dbReference>
<dbReference type="GO" id="GO:0016491">
    <property type="term" value="F:oxidoreductase activity"/>
    <property type="evidence" value="ECO:0007669"/>
    <property type="project" value="UniProtKB-KW"/>
</dbReference>
<dbReference type="SUPFAM" id="SSF54292">
    <property type="entry name" value="2Fe-2S ferredoxin-like"/>
    <property type="match status" value="1"/>
</dbReference>
<accession>A0A1M5TEJ4</accession>
<dbReference type="Pfam" id="PF22290">
    <property type="entry name" value="DmmA-like_N"/>
    <property type="match status" value="1"/>
</dbReference>
<feature type="domain" description="FAD-binding FR-type" evidence="10">
    <location>
        <begin position="235"/>
        <end position="340"/>
    </location>
</feature>
<dbReference type="Pfam" id="PF12900">
    <property type="entry name" value="Pyridox_ox_2"/>
    <property type="match status" value="1"/>
</dbReference>
<name>A0A1M5TEJ4_9BRAD</name>
<dbReference type="PROSITE" id="PS51384">
    <property type="entry name" value="FAD_FR"/>
    <property type="match status" value="1"/>
</dbReference>
<evidence type="ECO:0000259" key="10">
    <source>
        <dbReference type="PROSITE" id="PS51384"/>
    </source>
</evidence>
<evidence type="ECO:0000256" key="7">
    <source>
        <dbReference type="ARBA" id="ARBA00023004"/>
    </source>
</evidence>
<dbReference type="Gene3D" id="3.40.50.80">
    <property type="entry name" value="Nucleotide-binding domain of ferredoxin-NADP reductase (FNR) module"/>
    <property type="match status" value="1"/>
</dbReference>
<dbReference type="SUPFAM" id="SSF50475">
    <property type="entry name" value="FMN-binding split barrel"/>
    <property type="match status" value="1"/>
</dbReference>
<dbReference type="InterPro" id="IPR036010">
    <property type="entry name" value="2Fe-2S_ferredoxin-like_sf"/>
</dbReference>
<evidence type="ECO:0000256" key="5">
    <source>
        <dbReference type="ARBA" id="ARBA00022723"/>
    </source>
</evidence>
<evidence type="ECO:0000259" key="9">
    <source>
        <dbReference type="PROSITE" id="PS51085"/>
    </source>
</evidence>
<dbReference type="GO" id="GO:0046872">
    <property type="term" value="F:metal ion binding"/>
    <property type="evidence" value="ECO:0007669"/>
    <property type="project" value="UniProtKB-KW"/>
</dbReference>
<dbReference type="SUPFAM" id="SSF52343">
    <property type="entry name" value="Ferredoxin reductase-like, C-terminal NADP-linked domain"/>
    <property type="match status" value="1"/>
</dbReference>
<dbReference type="InterPro" id="IPR054582">
    <property type="entry name" value="DmmA-like_N"/>
</dbReference>
<dbReference type="OrthoDB" id="9792185at2"/>
<keyword evidence="7" id="KW-0408">Iron</keyword>
<dbReference type="Gene3D" id="2.40.30.10">
    <property type="entry name" value="Translation factors"/>
    <property type="match status" value="1"/>
</dbReference>
<dbReference type="EMBL" id="LT670818">
    <property type="protein sequence ID" value="SHH49139.1"/>
    <property type="molecule type" value="Genomic_DNA"/>
</dbReference>
<evidence type="ECO:0000313" key="12">
    <source>
        <dbReference type="Proteomes" id="UP000190675"/>
    </source>
</evidence>